<dbReference type="EMBL" id="JACHFJ010000001">
    <property type="protein sequence ID" value="MBB5372157.1"/>
    <property type="molecule type" value="Genomic_DNA"/>
</dbReference>
<dbReference type="GO" id="GO:0003677">
    <property type="term" value="F:DNA binding"/>
    <property type="evidence" value="ECO:0007669"/>
    <property type="project" value="UniProtKB-KW"/>
</dbReference>
<keyword evidence="3" id="KW-0804">Transcription</keyword>
<feature type="domain" description="LysR substrate-binding" evidence="4">
    <location>
        <begin position="19"/>
        <end position="190"/>
    </location>
</feature>
<dbReference type="AlphaFoldDB" id="A0A840VBD8"/>
<dbReference type="Gene3D" id="3.40.190.10">
    <property type="entry name" value="Periplasmic binding protein-like II"/>
    <property type="match status" value="1"/>
</dbReference>
<protein>
    <submittedName>
        <fullName evidence="5">DNA-binding transcriptional LysR family regulator</fullName>
    </submittedName>
</protein>
<comment type="caution">
    <text evidence="5">The sequence shown here is derived from an EMBL/GenBank/DDBJ whole genome shotgun (WGS) entry which is preliminary data.</text>
</comment>
<dbReference type="InterPro" id="IPR005119">
    <property type="entry name" value="LysR_subst-bd"/>
</dbReference>
<evidence type="ECO:0000259" key="4">
    <source>
        <dbReference type="Pfam" id="PF03466"/>
    </source>
</evidence>
<keyword evidence="2 5" id="KW-0238">DNA-binding</keyword>
<dbReference type="GO" id="GO:0003700">
    <property type="term" value="F:DNA-binding transcription factor activity"/>
    <property type="evidence" value="ECO:0007669"/>
    <property type="project" value="TreeGrafter"/>
</dbReference>
<dbReference type="Pfam" id="PF03466">
    <property type="entry name" value="LysR_substrate"/>
    <property type="match status" value="1"/>
</dbReference>
<reference evidence="5 6" key="1">
    <citation type="submission" date="2020-08" db="EMBL/GenBank/DDBJ databases">
        <title>Genomic Encyclopedia of Type Strains, Phase IV (KMG-IV): sequencing the most valuable type-strain genomes for metagenomic binning, comparative biology and taxonomic classification.</title>
        <authorList>
            <person name="Goeker M."/>
        </authorList>
    </citation>
    <scope>NUCLEOTIDE SEQUENCE [LARGE SCALE GENOMIC DNA]</scope>
    <source>
        <strain evidence="5 6">DSM 27026</strain>
    </source>
</reference>
<evidence type="ECO:0000256" key="1">
    <source>
        <dbReference type="ARBA" id="ARBA00023015"/>
    </source>
</evidence>
<organism evidence="5 6">
    <name type="scientific">Acidocella aromatica</name>
    <dbReference type="NCBI Taxonomy" id="1303579"/>
    <lineage>
        <taxon>Bacteria</taxon>
        <taxon>Pseudomonadati</taxon>
        <taxon>Pseudomonadota</taxon>
        <taxon>Alphaproteobacteria</taxon>
        <taxon>Acetobacterales</taxon>
        <taxon>Acidocellaceae</taxon>
        <taxon>Acidocella</taxon>
    </lineage>
</organism>
<dbReference type="Proteomes" id="UP000553706">
    <property type="component" value="Unassembled WGS sequence"/>
</dbReference>
<evidence type="ECO:0000256" key="2">
    <source>
        <dbReference type="ARBA" id="ARBA00023125"/>
    </source>
</evidence>
<keyword evidence="6" id="KW-1185">Reference proteome</keyword>
<dbReference type="SUPFAM" id="SSF53850">
    <property type="entry name" value="Periplasmic binding protein-like II"/>
    <property type="match status" value="1"/>
</dbReference>
<name>A0A840VBD8_9PROT</name>
<evidence type="ECO:0000313" key="6">
    <source>
        <dbReference type="Proteomes" id="UP000553706"/>
    </source>
</evidence>
<gene>
    <name evidence="5" type="ORF">HNP71_000381</name>
</gene>
<accession>A0A840VBD8</accession>
<evidence type="ECO:0000256" key="3">
    <source>
        <dbReference type="ARBA" id="ARBA00023163"/>
    </source>
</evidence>
<dbReference type="InterPro" id="IPR050176">
    <property type="entry name" value="LTTR"/>
</dbReference>
<dbReference type="PANTHER" id="PTHR30579:SF8">
    <property type="entry name" value="HTH-TYPE TRANSCRIPTIONAL REGULATOR HDFR"/>
    <property type="match status" value="1"/>
</dbReference>
<keyword evidence="1" id="KW-0805">Transcription regulation</keyword>
<evidence type="ECO:0000313" key="5">
    <source>
        <dbReference type="EMBL" id="MBB5372157.1"/>
    </source>
</evidence>
<sequence>MWDRACQSVALPPGRELAVTVGAEFSVWNPLMRHWLVWMHDECPRIAANVRVDSAPRLVEQVQNGSLDIAVVYATQQKQGLINDLLIDEKLVFVRNTGAEGEISPETHVRVEWGEDFLAGYEAAYPELAHAGISVSHGPLALDYILAVGGSGYFRMSVVRPFIAQGLLELVPHSPVFSYSVYMVHSSKADEDVLAQIRTGLRAAARLCE</sequence>
<dbReference type="PANTHER" id="PTHR30579">
    <property type="entry name" value="TRANSCRIPTIONAL REGULATOR"/>
    <property type="match status" value="1"/>
</dbReference>
<proteinExistence type="predicted"/>